<name>A0A8S5UZD4_9CAUD</name>
<proteinExistence type="predicted"/>
<protein>
    <submittedName>
        <fullName evidence="1">Uncharacterized protein</fullName>
    </submittedName>
</protein>
<sequence length="52" mass="6159">MCILGYPPEIQKLVDTFDPYRTAILEKDFSAVPAEVLKAYHKFKNWAWEQEQ</sequence>
<accession>A0A8S5UZD4</accession>
<organism evidence="1">
    <name type="scientific">Siphoviridae sp. ctoMP27</name>
    <dbReference type="NCBI Taxonomy" id="2825667"/>
    <lineage>
        <taxon>Viruses</taxon>
        <taxon>Duplodnaviria</taxon>
        <taxon>Heunggongvirae</taxon>
        <taxon>Uroviricota</taxon>
        <taxon>Caudoviricetes</taxon>
    </lineage>
</organism>
<evidence type="ECO:0000313" key="1">
    <source>
        <dbReference type="EMBL" id="DAF99853.1"/>
    </source>
</evidence>
<reference evidence="1" key="1">
    <citation type="journal article" date="2021" name="Proc. Natl. Acad. Sci. U.S.A.">
        <title>A Catalog of Tens of Thousands of Viruses from Human Metagenomes Reveals Hidden Associations with Chronic Diseases.</title>
        <authorList>
            <person name="Tisza M.J."/>
            <person name="Buck C.B."/>
        </authorList>
    </citation>
    <scope>NUCLEOTIDE SEQUENCE</scope>
    <source>
        <strain evidence="1">CtoMP27</strain>
    </source>
</reference>
<dbReference type="EMBL" id="BK016173">
    <property type="protein sequence ID" value="DAF99853.1"/>
    <property type="molecule type" value="Genomic_DNA"/>
</dbReference>